<dbReference type="InterPro" id="IPR028261">
    <property type="entry name" value="DPD_II"/>
</dbReference>
<dbReference type="PROSITE" id="PS51379">
    <property type="entry name" value="4FE4S_FER_2"/>
    <property type="match status" value="2"/>
</dbReference>
<reference evidence="7" key="1">
    <citation type="submission" date="2016-10" db="EMBL/GenBank/DDBJ databases">
        <authorList>
            <person name="Varghese N."/>
            <person name="Submissions S."/>
        </authorList>
    </citation>
    <scope>NUCLEOTIDE SEQUENCE [LARGE SCALE GENOMIC DNA]</scope>
    <source>
        <strain evidence="7">DSM 22619</strain>
    </source>
</reference>
<sequence length="1021" mass="112173">MVEDADEKSTVIRIGTATYEEGAKTGRPTEDYGGASVEERAEAMRRGMTDEDVAVRNRKPQLDENGIPRVNPQGRDLRIINERETFVENDGAKHYVPSSADAPGPASSEAPKPGVLREAAKMTDRMLHKTNYDDPDYWGLASVMTEEEAALTRHMKRRVPETLEQVAAGAGVSKEKAQELLDSMSVKGCIEYNWENLDGKNPKGEKRYVLPMFVPGAAEFTVMNQQQLNDHPELGSFFERMTYLPLTMATKMVPPGGAGVGMHVIPVEHAIKHENQSADVEHLSHWLKKYDHFSVGACSCTLAERARTNNAGRDPQNWCIGVGDLADYSVETGKGHYITYDEVIDILLNAEKNGYVHQITNIDGERKIFGICNCDVNVCYALRTSQLFNTPNMSASAYRAHVDEEKCVACGGCVEVCPAGAVQLGQKLLTKNGRITYPKQPLPDDHAWSEKDWDPNYKNNNRIECHETGTSPCKVACPAHIAIQGYLRMAAQGRYRDALALIKKENPFPAVCGRICNKRCEAACTRGLVDEAVAIDDVKAFIAAKDMEAEHRFVPEPVISSNRGRHLEKIAVVGAGPAGLSCAYYLANMGYNPVVFEKNPLPGGMMVYGIPSYKLEKDVVAAEIDILRQMGVEIRCGVEVGRDVTLDDLRKQDFKAFYVAIGCQGGRKAGVDGEDAQGVSTAVDFLRCALDDPQHKVEGATVVIGGGNVAIDAARVSRRCGSDDVSMWCLEQPDEMPALPLEVQEAEDDGVTIHNGWGPARVELDEAGRVRGVTFKRCTRVFDEAKHFSPTYDESDTTFVPCKNVVLSIGQSIEWGDLLKGSKVKLGRGNGAVADPKTYQTDEPDIFVGGDVYTGPSFVIDAIAAGHEAAISLHRFVQTGSSLTLGRNPRHYVELNKDDVVLAPGDYDHAGRQVPACQKVTSIDHNWHDPRRQFTEEQIRKETARCLKCGASIVDTNKCIGCGLCTTRCEFDAIHLSRDVPEASTMYTAEDKMKAILPYQAKRSFKIVRTKLSGEKDKASK</sequence>
<dbReference type="SUPFAM" id="SSF46548">
    <property type="entry name" value="alpha-helical ferredoxin"/>
    <property type="match status" value="2"/>
</dbReference>
<feature type="domain" description="4Fe-4S ferredoxin-type" evidence="5">
    <location>
        <begin position="950"/>
        <end position="979"/>
    </location>
</feature>
<evidence type="ECO:0000256" key="2">
    <source>
        <dbReference type="ARBA" id="ARBA00023004"/>
    </source>
</evidence>
<keyword evidence="3" id="KW-0411">Iron-sulfur</keyword>
<dbReference type="PRINTS" id="PR00419">
    <property type="entry name" value="ADXRDTASE"/>
</dbReference>
<feature type="region of interest" description="Disordered" evidence="4">
    <location>
        <begin position="1"/>
        <end position="72"/>
    </location>
</feature>
<feature type="domain" description="4Fe-4S ferredoxin-type" evidence="5">
    <location>
        <begin position="398"/>
        <end position="427"/>
    </location>
</feature>
<dbReference type="GO" id="GO:0051536">
    <property type="term" value="F:iron-sulfur cluster binding"/>
    <property type="evidence" value="ECO:0007669"/>
    <property type="project" value="UniProtKB-KW"/>
</dbReference>
<dbReference type="PANTHER" id="PTHR42783:SF3">
    <property type="entry name" value="GLUTAMATE SYNTHASE [NADPH] SMALL CHAIN-RELATED"/>
    <property type="match status" value="1"/>
</dbReference>
<evidence type="ECO:0000256" key="1">
    <source>
        <dbReference type="ARBA" id="ARBA00022723"/>
    </source>
</evidence>
<keyword evidence="2" id="KW-0408">Iron</keyword>
<dbReference type="Proteomes" id="UP000198528">
    <property type="component" value="Unassembled WGS sequence"/>
</dbReference>
<evidence type="ECO:0000256" key="3">
    <source>
        <dbReference type="ARBA" id="ARBA00023014"/>
    </source>
</evidence>
<dbReference type="InterPro" id="IPR023753">
    <property type="entry name" value="FAD/NAD-binding_dom"/>
</dbReference>
<proteinExistence type="predicted"/>
<keyword evidence="1" id="KW-0479">Metal-binding</keyword>
<evidence type="ECO:0000259" key="5">
    <source>
        <dbReference type="PROSITE" id="PS51379"/>
    </source>
</evidence>
<dbReference type="InterPro" id="IPR017900">
    <property type="entry name" value="4Fe4S_Fe_S_CS"/>
</dbReference>
<dbReference type="Pfam" id="PF14691">
    <property type="entry name" value="Fer4_20"/>
    <property type="match status" value="1"/>
</dbReference>
<dbReference type="InterPro" id="IPR009051">
    <property type="entry name" value="Helical_ferredxn"/>
</dbReference>
<dbReference type="PROSITE" id="PS00198">
    <property type="entry name" value="4FE4S_FER_1"/>
    <property type="match status" value="2"/>
</dbReference>
<feature type="compositionally biased region" description="Basic and acidic residues" evidence="4">
    <location>
        <begin position="21"/>
        <end position="30"/>
    </location>
</feature>
<dbReference type="GO" id="GO:0016491">
    <property type="term" value="F:oxidoreductase activity"/>
    <property type="evidence" value="ECO:0007669"/>
    <property type="project" value="InterPro"/>
</dbReference>
<dbReference type="InterPro" id="IPR036188">
    <property type="entry name" value="FAD/NAD-bd_sf"/>
</dbReference>
<dbReference type="STRING" id="604330.SAMN04489857_1270"/>
<dbReference type="Gene3D" id="3.30.70.20">
    <property type="match status" value="2"/>
</dbReference>
<evidence type="ECO:0000313" key="6">
    <source>
        <dbReference type="EMBL" id="SDC41049.1"/>
    </source>
</evidence>
<dbReference type="Pfam" id="PF07992">
    <property type="entry name" value="Pyr_redox_2"/>
    <property type="match status" value="1"/>
</dbReference>
<dbReference type="InterPro" id="IPR017896">
    <property type="entry name" value="4Fe4S_Fe-S-bd"/>
</dbReference>
<evidence type="ECO:0000256" key="4">
    <source>
        <dbReference type="SAM" id="MobiDB-lite"/>
    </source>
</evidence>
<name>A0A1G6LCL3_9ACTN</name>
<dbReference type="RefSeq" id="WP_256324517.1">
    <property type="nucleotide sequence ID" value="NZ_FMZL01000013.1"/>
</dbReference>
<dbReference type="Gene3D" id="3.50.50.60">
    <property type="entry name" value="FAD/NAD(P)-binding domain"/>
    <property type="match status" value="2"/>
</dbReference>
<dbReference type="Gene3D" id="1.10.1060.10">
    <property type="entry name" value="Alpha-helical ferredoxin"/>
    <property type="match status" value="1"/>
</dbReference>
<protein>
    <submittedName>
        <fullName evidence="6">NADPH-dependent glutamate synthase beta chain</fullName>
    </submittedName>
</protein>
<accession>A0A1G6LCL3</accession>
<dbReference type="PANTHER" id="PTHR42783">
    <property type="entry name" value="GLUTAMATE SYNTHASE [NADPH] SMALL CHAIN"/>
    <property type="match status" value="1"/>
</dbReference>
<evidence type="ECO:0000313" key="7">
    <source>
        <dbReference type="Proteomes" id="UP000198528"/>
    </source>
</evidence>
<feature type="compositionally biased region" description="Basic and acidic residues" evidence="4">
    <location>
        <begin position="37"/>
        <end position="55"/>
    </location>
</feature>
<keyword evidence="7" id="KW-1185">Reference proteome</keyword>
<dbReference type="Pfam" id="PF00037">
    <property type="entry name" value="Fer4"/>
    <property type="match status" value="2"/>
</dbReference>
<gene>
    <name evidence="6" type="ORF">SAMN04487824_11338</name>
</gene>
<organism evidence="6 7">
    <name type="scientific">Parafannyhessea umbonata</name>
    <dbReference type="NCBI Taxonomy" id="604330"/>
    <lineage>
        <taxon>Bacteria</taxon>
        <taxon>Bacillati</taxon>
        <taxon>Actinomycetota</taxon>
        <taxon>Coriobacteriia</taxon>
        <taxon>Coriobacteriales</taxon>
        <taxon>Atopobiaceae</taxon>
        <taxon>Parafannyhessea</taxon>
    </lineage>
</organism>
<dbReference type="EMBL" id="FMZL01000013">
    <property type="protein sequence ID" value="SDC41049.1"/>
    <property type="molecule type" value="Genomic_DNA"/>
</dbReference>
<dbReference type="GO" id="GO:0046872">
    <property type="term" value="F:metal ion binding"/>
    <property type="evidence" value="ECO:0007669"/>
    <property type="project" value="UniProtKB-KW"/>
</dbReference>
<dbReference type="AlphaFoldDB" id="A0A1G6LCL3"/>
<dbReference type="SUPFAM" id="SSF51971">
    <property type="entry name" value="Nucleotide-binding domain"/>
    <property type="match status" value="1"/>
</dbReference>